<keyword evidence="1" id="KW-0472">Membrane</keyword>
<dbReference type="Proteomes" id="UP000033710">
    <property type="component" value="Unassembled WGS sequence"/>
</dbReference>
<reference evidence="2 3" key="2">
    <citation type="journal article" date="2015" name="Eukaryot. Cell">
        <title>Asexual propagation of a virulent clone complex in a human and feline outbreak of sporotrichosis.</title>
        <authorList>
            <person name="Teixeira Mde M."/>
            <person name="Rodrigues A.M."/>
            <person name="Tsui C.K."/>
            <person name="de Almeida L.G."/>
            <person name="Van Diepeningen A.D."/>
            <person name="van den Ende B.G."/>
            <person name="Fernandes G.F."/>
            <person name="Kano R."/>
            <person name="Hamelin R.C."/>
            <person name="Lopes-Bezerra L.M."/>
            <person name="Vasconcelos A.T."/>
            <person name="de Hoog S."/>
            <person name="de Camargo Z.P."/>
            <person name="Felipe M.S."/>
        </authorList>
    </citation>
    <scope>NUCLEOTIDE SEQUENCE [LARGE SCALE GENOMIC DNA]</scope>
    <source>
        <strain evidence="2 3">1099-18</strain>
    </source>
</reference>
<evidence type="ECO:0000256" key="1">
    <source>
        <dbReference type="SAM" id="Phobius"/>
    </source>
</evidence>
<keyword evidence="1" id="KW-0812">Transmembrane</keyword>
<dbReference type="EMBL" id="AXCR01000011">
    <property type="protein sequence ID" value="KJR81460.1"/>
    <property type="molecule type" value="Genomic_DNA"/>
</dbReference>
<comment type="caution">
    <text evidence="2">The sequence shown here is derived from an EMBL/GenBank/DDBJ whole genome shotgun (WGS) entry which is preliminary data.</text>
</comment>
<gene>
    <name evidence="2" type="ORF">SPSK_01275</name>
</gene>
<reference evidence="2 3" key="1">
    <citation type="journal article" date="2014" name="BMC Genomics">
        <title>Comparative genomics of the major fungal agents of human and animal Sporotrichosis: Sporothrix schenckii and Sporothrix brasiliensis.</title>
        <authorList>
            <person name="Teixeira M.M."/>
            <person name="de Almeida L.G."/>
            <person name="Kubitschek-Barreira P."/>
            <person name="Alves F.L."/>
            <person name="Kioshima E.S."/>
            <person name="Abadio A.K."/>
            <person name="Fernandes L."/>
            <person name="Derengowski L.S."/>
            <person name="Ferreira K.S."/>
            <person name="Souza R.C."/>
            <person name="Ruiz J.C."/>
            <person name="de Andrade N.C."/>
            <person name="Paes H.C."/>
            <person name="Nicola A.M."/>
            <person name="Albuquerque P."/>
            <person name="Gerber A.L."/>
            <person name="Martins V.P."/>
            <person name="Peconick L.D."/>
            <person name="Neto A.V."/>
            <person name="Chaucanez C.B."/>
            <person name="Silva P.A."/>
            <person name="Cunha O.L."/>
            <person name="de Oliveira F.F."/>
            <person name="dos Santos T.C."/>
            <person name="Barros A.L."/>
            <person name="Soares M.A."/>
            <person name="de Oliveira L.M."/>
            <person name="Marini M.M."/>
            <person name="Villalobos-Duno H."/>
            <person name="Cunha M.M."/>
            <person name="de Hoog S."/>
            <person name="da Silveira J.F."/>
            <person name="Henrissat B."/>
            <person name="Nino-Vega G.A."/>
            <person name="Cisalpino P.S."/>
            <person name="Mora-Montes H.M."/>
            <person name="Almeida S.R."/>
            <person name="Stajich J.E."/>
            <person name="Lopes-Bezerra L.M."/>
            <person name="Vasconcelos A.T."/>
            <person name="Felipe M.S."/>
        </authorList>
    </citation>
    <scope>NUCLEOTIDE SEQUENCE [LARGE SCALE GENOMIC DNA]</scope>
    <source>
        <strain evidence="2 3">1099-18</strain>
    </source>
</reference>
<sequence>MSWHWMHHWFWLVWKACLPSIVVYWPPSLIFPAPLVRKTAEQRNLQDANMRAHRVGVRPSDMEAGLVLERQWWHWVAGRHCPERQRRGKRNGDKRHLNPVVEQMEQMEHRYLCMQADKPDTANSLSTPSFHTPSYRRLRNIAHRIIHQPHSRGGHAAEEIVKMC</sequence>
<keyword evidence="1" id="KW-1133">Transmembrane helix</keyword>
<dbReference type="AlphaFoldDB" id="A0A0F2LYA5"/>
<evidence type="ECO:0000313" key="2">
    <source>
        <dbReference type="EMBL" id="KJR81460.1"/>
    </source>
</evidence>
<name>A0A0F2LYA5_SPOSC</name>
<feature type="transmembrane region" description="Helical" evidence="1">
    <location>
        <begin position="12"/>
        <end position="36"/>
    </location>
</feature>
<evidence type="ECO:0000313" key="3">
    <source>
        <dbReference type="Proteomes" id="UP000033710"/>
    </source>
</evidence>
<dbReference type="KEGG" id="ssck:SPSK_01275"/>
<dbReference type="GeneID" id="27663482"/>
<protein>
    <submittedName>
        <fullName evidence="2">Uncharacterized protein</fullName>
    </submittedName>
</protein>
<dbReference type="VEuPathDB" id="FungiDB:SPSK_01275"/>
<accession>A0A0F2LYA5</accession>
<dbReference type="RefSeq" id="XP_016584136.1">
    <property type="nucleotide sequence ID" value="XM_016728205.1"/>
</dbReference>
<organism evidence="2 3">
    <name type="scientific">Sporothrix schenckii 1099-18</name>
    <dbReference type="NCBI Taxonomy" id="1397361"/>
    <lineage>
        <taxon>Eukaryota</taxon>
        <taxon>Fungi</taxon>
        <taxon>Dikarya</taxon>
        <taxon>Ascomycota</taxon>
        <taxon>Pezizomycotina</taxon>
        <taxon>Sordariomycetes</taxon>
        <taxon>Sordariomycetidae</taxon>
        <taxon>Ophiostomatales</taxon>
        <taxon>Ophiostomataceae</taxon>
        <taxon>Sporothrix</taxon>
    </lineage>
</organism>
<proteinExistence type="predicted"/>